<dbReference type="InParanoid" id="A0A673X7B6"/>
<dbReference type="Gene3D" id="1.20.120.1780">
    <property type="entry name" value="UbiA prenyltransferase"/>
    <property type="match status" value="1"/>
</dbReference>
<evidence type="ECO:0000256" key="6">
    <source>
        <dbReference type="ARBA" id="ARBA00022989"/>
    </source>
</evidence>
<dbReference type="PANTHER" id="PTHR11048:SF28">
    <property type="entry name" value="4-HYDROXYBENZOATE POLYPRENYLTRANSFERASE, MITOCHONDRIAL"/>
    <property type="match status" value="1"/>
</dbReference>
<name>A0A673X7B6_SALTR</name>
<sequence length="250" mass="28493">MEGGENHEPPRFCIEVNVPRGGRKLAVLRVHHYATPESTLTVYKCFCFVFVLQVARTMQALFFLGGQRFLVLGVLLCLNYYIIALGAASLSQVVTYPLMKSITYWPQLVLGLLTFNWGELLGWSAVIGSCNWSVCLLLYFSGVVWTSIYDTIYAHQVLDDDIRVGVKSTALRFQEHTNPRLSGFMMAMMLRLVVAGFNAEQTLPYYVGVYLICYKFISIRNLGLLSFLGIVCVNVWKERRYTLFPKLHME</sequence>
<organism evidence="9 10">
    <name type="scientific">Salmo trutta</name>
    <name type="common">Brown trout</name>
    <dbReference type="NCBI Taxonomy" id="8032"/>
    <lineage>
        <taxon>Eukaryota</taxon>
        <taxon>Metazoa</taxon>
        <taxon>Chordata</taxon>
        <taxon>Craniata</taxon>
        <taxon>Vertebrata</taxon>
        <taxon>Euteleostomi</taxon>
        <taxon>Actinopterygii</taxon>
        <taxon>Neopterygii</taxon>
        <taxon>Teleostei</taxon>
        <taxon>Protacanthopterygii</taxon>
        <taxon>Salmoniformes</taxon>
        <taxon>Salmonidae</taxon>
        <taxon>Salmoninae</taxon>
        <taxon>Salmo</taxon>
    </lineage>
</organism>
<reference evidence="9" key="2">
    <citation type="submission" date="2025-09" db="UniProtKB">
        <authorList>
            <consortium name="Ensembl"/>
        </authorList>
    </citation>
    <scope>IDENTIFICATION</scope>
</reference>
<accession>A0A673X7B6</accession>
<evidence type="ECO:0000256" key="4">
    <source>
        <dbReference type="ARBA" id="ARBA00022679"/>
    </source>
</evidence>
<dbReference type="Pfam" id="PF01040">
    <property type="entry name" value="UbiA"/>
    <property type="match status" value="1"/>
</dbReference>
<dbReference type="GeneTree" id="ENSGT00940000153771"/>
<evidence type="ECO:0000256" key="2">
    <source>
        <dbReference type="ARBA" id="ARBA00004141"/>
    </source>
</evidence>
<dbReference type="GO" id="GO:0005743">
    <property type="term" value="C:mitochondrial inner membrane"/>
    <property type="evidence" value="ECO:0007669"/>
    <property type="project" value="TreeGrafter"/>
</dbReference>
<dbReference type="Gene3D" id="1.10.357.140">
    <property type="entry name" value="UbiA prenyltransferase"/>
    <property type="match status" value="1"/>
</dbReference>
<evidence type="ECO:0000256" key="1">
    <source>
        <dbReference type="ARBA" id="ARBA00001946"/>
    </source>
</evidence>
<comment type="subcellular location">
    <subcellularLocation>
        <location evidence="2">Membrane</location>
        <topology evidence="2">Multi-pass membrane protein</topology>
    </subcellularLocation>
</comment>
<evidence type="ECO:0000313" key="9">
    <source>
        <dbReference type="Ensembl" id="ENSSTUP00000016862.1"/>
    </source>
</evidence>
<feature type="transmembrane region" description="Helical" evidence="8">
    <location>
        <begin position="41"/>
        <end position="62"/>
    </location>
</feature>
<evidence type="ECO:0000256" key="8">
    <source>
        <dbReference type="SAM" id="Phobius"/>
    </source>
</evidence>
<dbReference type="InterPro" id="IPR000537">
    <property type="entry name" value="UbiA_prenyltransferase"/>
</dbReference>
<keyword evidence="7 8" id="KW-0472">Membrane</keyword>
<gene>
    <name evidence="9" type="primary">COQ2</name>
</gene>
<reference evidence="9" key="1">
    <citation type="submission" date="2025-08" db="UniProtKB">
        <authorList>
            <consortium name="Ensembl"/>
        </authorList>
    </citation>
    <scope>IDENTIFICATION</scope>
</reference>
<feature type="transmembrane region" description="Helical" evidence="8">
    <location>
        <begin position="205"/>
        <end position="236"/>
    </location>
</feature>
<dbReference type="GO" id="GO:0004659">
    <property type="term" value="F:prenyltransferase activity"/>
    <property type="evidence" value="ECO:0007669"/>
    <property type="project" value="UniProtKB-ARBA"/>
</dbReference>
<dbReference type="InterPro" id="IPR039653">
    <property type="entry name" value="Prenyltransferase"/>
</dbReference>
<keyword evidence="5 8" id="KW-0812">Transmembrane</keyword>
<keyword evidence="4" id="KW-0808">Transferase</keyword>
<protein>
    <submittedName>
        <fullName evidence="9">Coenzyme Q2 4-hydroxybenzoate polyprenyltransferase</fullName>
    </submittedName>
</protein>
<evidence type="ECO:0000313" key="10">
    <source>
        <dbReference type="Proteomes" id="UP000472277"/>
    </source>
</evidence>
<proteinExistence type="inferred from homology"/>
<dbReference type="CDD" id="cd13959">
    <property type="entry name" value="PT_UbiA_COQ2"/>
    <property type="match status" value="1"/>
</dbReference>
<dbReference type="Proteomes" id="UP000472277">
    <property type="component" value="Chromosome 27"/>
</dbReference>
<comment type="cofactor">
    <cofactor evidence="1">
        <name>Mg(2+)</name>
        <dbReference type="ChEBI" id="CHEBI:18420"/>
    </cofactor>
</comment>
<keyword evidence="10" id="KW-1185">Reference proteome</keyword>
<dbReference type="Ensembl" id="ENSSTUT00000017769.1">
    <property type="protein sequence ID" value="ENSSTUP00000016862.1"/>
    <property type="gene ID" value="ENSSTUG00000007653.1"/>
</dbReference>
<dbReference type="FunFam" id="1.20.120.1780:FF:000001">
    <property type="entry name" value="4-hydroxybenzoate octaprenyltransferase"/>
    <property type="match status" value="1"/>
</dbReference>
<evidence type="ECO:0000256" key="3">
    <source>
        <dbReference type="ARBA" id="ARBA00005985"/>
    </source>
</evidence>
<comment type="similarity">
    <text evidence="3">Belongs to the UbiA prenyltransferase family.</text>
</comment>
<feature type="transmembrane region" description="Helical" evidence="8">
    <location>
        <begin position="120"/>
        <end position="140"/>
    </location>
</feature>
<feature type="transmembrane region" description="Helical" evidence="8">
    <location>
        <begin position="69"/>
        <end position="90"/>
    </location>
</feature>
<dbReference type="GO" id="GO:0006744">
    <property type="term" value="P:ubiquinone biosynthetic process"/>
    <property type="evidence" value="ECO:0007669"/>
    <property type="project" value="TreeGrafter"/>
</dbReference>
<evidence type="ECO:0000256" key="7">
    <source>
        <dbReference type="ARBA" id="ARBA00023136"/>
    </source>
</evidence>
<keyword evidence="6 8" id="KW-1133">Transmembrane helix</keyword>
<dbReference type="PANTHER" id="PTHR11048">
    <property type="entry name" value="PRENYLTRANSFERASES"/>
    <property type="match status" value="1"/>
</dbReference>
<dbReference type="AlphaFoldDB" id="A0A673X7B6"/>
<dbReference type="InterPro" id="IPR044878">
    <property type="entry name" value="UbiA_sf"/>
</dbReference>
<dbReference type="OMA" id="RVHHYAT"/>
<evidence type="ECO:0000256" key="5">
    <source>
        <dbReference type="ARBA" id="ARBA00022692"/>
    </source>
</evidence>